<evidence type="ECO:0000256" key="9">
    <source>
        <dbReference type="ARBA" id="ARBA00022908"/>
    </source>
</evidence>
<keyword evidence="4" id="KW-0479">Metal-binding</keyword>
<evidence type="ECO:0000256" key="13">
    <source>
        <dbReference type="ARBA" id="ARBA00023268"/>
    </source>
</evidence>
<evidence type="ECO:0000256" key="16">
    <source>
        <dbReference type="SAM" id="MobiDB-lite"/>
    </source>
</evidence>
<dbReference type="InterPro" id="IPR039537">
    <property type="entry name" value="Retrotran_Ty1/copia-like"/>
</dbReference>
<keyword evidence="6" id="KW-0378">Hydrolase</keyword>
<evidence type="ECO:0000256" key="1">
    <source>
        <dbReference type="ARBA" id="ARBA00022578"/>
    </source>
</evidence>
<evidence type="ECO:0000256" key="12">
    <source>
        <dbReference type="ARBA" id="ARBA00023172"/>
    </source>
</evidence>
<keyword evidence="10" id="KW-0695">RNA-directed DNA polymerase</keyword>
<keyword evidence="9" id="KW-0229">DNA integration</keyword>
<dbReference type="Pfam" id="PF07727">
    <property type="entry name" value="RVT_2"/>
    <property type="match status" value="1"/>
</dbReference>
<evidence type="ECO:0000256" key="3">
    <source>
        <dbReference type="ARBA" id="ARBA00022722"/>
    </source>
</evidence>
<dbReference type="Pfam" id="PF25597">
    <property type="entry name" value="SH3_retrovirus"/>
    <property type="match status" value="1"/>
</dbReference>
<dbReference type="SUPFAM" id="SSF53098">
    <property type="entry name" value="Ribonuclease H-like"/>
    <property type="match status" value="1"/>
</dbReference>
<evidence type="ECO:0000256" key="10">
    <source>
        <dbReference type="ARBA" id="ARBA00022918"/>
    </source>
</evidence>
<dbReference type="CDD" id="cd09272">
    <property type="entry name" value="RNase_HI_RT_Ty1"/>
    <property type="match status" value="1"/>
</dbReference>
<evidence type="ECO:0000256" key="6">
    <source>
        <dbReference type="ARBA" id="ARBA00022801"/>
    </source>
</evidence>
<dbReference type="PANTHER" id="PTHR42648">
    <property type="entry name" value="TRANSPOSASE, PUTATIVE-RELATED"/>
    <property type="match status" value="1"/>
</dbReference>
<dbReference type="GO" id="GO:0006310">
    <property type="term" value="P:DNA recombination"/>
    <property type="evidence" value="ECO:0007669"/>
    <property type="project" value="UniProtKB-KW"/>
</dbReference>
<keyword evidence="2" id="KW-0548">Nucleotidyltransferase</keyword>
<keyword evidence="8" id="KW-0694">RNA-binding</keyword>
<dbReference type="GO" id="GO:0046872">
    <property type="term" value="F:metal ion binding"/>
    <property type="evidence" value="ECO:0007669"/>
    <property type="project" value="UniProtKB-KW"/>
</dbReference>
<gene>
    <name evidence="18" type="ORF">Agabi119p4_7920</name>
</gene>
<accession>A0A8H7C8G8</accession>
<dbReference type="AlphaFoldDB" id="A0A8H7C8G8"/>
<dbReference type="InterPro" id="IPR013103">
    <property type="entry name" value="RVT_2"/>
</dbReference>
<keyword evidence="13" id="KW-0511">Multifunctional enzyme</keyword>
<dbReference type="Proteomes" id="UP000629468">
    <property type="component" value="Unassembled WGS sequence"/>
</dbReference>
<comment type="caution">
    <text evidence="18">The sequence shown here is derived from an EMBL/GenBank/DDBJ whole genome shotgun (WGS) entry which is preliminary data.</text>
</comment>
<organism evidence="18 19">
    <name type="scientific">Agaricus bisporus var. burnettii</name>
    <dbReference type="NCBI Taxonomy" id="192524"/>
    <lineage>
        <taxon>Eukaryota</taxon>
        <taxon>Fungi</taxon>
        <taxon>Dikarya</taxon>
        <taxon>Basidiomycota</taxon>
        <taxon>Agaricomycotina</taxon>
        <taxon>Agaricomycetes</taxon>
        <taxon>Agaricomycetidae</taxon>
        <taxon>Agaricales</taxon>
        <taxon>Agaricineae</taxon>
        <taxon>Agaricaceae</taxon>
        <taxon>Agaricus</taxon>
    </lineage>
</organism>
<keyword evidence="1" id="KW-0815">Transposition</keyword>
<dbReference type="GO" id="GO:0005634">
    <property type="term" value="C:nucleus"/>
    <property type="evidence" value="ECO:0007669"/>
    <property type="project" value="UniProtKB-ARBA"/>
</dbReference>
<dbReference type="PANTHER" id="PTHR42648:SF11">
    <property type="entry name" value="TRANSPOSON TY4-P GAG-POL POLYPROTEIN"/>
    <property type="match status" value="1"/>
</dbReference>
<dbReference type="InterPro" id="IPR012337">
    <property type="entry name" value="RNaseH-like_sf"/>
</dbReference>
<dbReference type="GO" id="GO:0015074">
    <property type="term" value="P:DNA integration"/>
    <property type="evidence" value="ECO:0007669"/>
    <property type="project" value="UniProtKB-KW"/>
</dbReference>
<dbReference type="PROSITE" id="PS50994">
    <property type="entry name" value="INTEGRASE"/>
    <property type="match status" value="1"/>
</dbReference>
<evidence type="ECO:0000256" key="5">
    <source>
        <dbReference type="ARBA" id="ARBA00022759"/>
    </source>
</evidence>
<feature type="region of interest" description="Disordered" evidence="16">
    <location>
        <begin position="215"/>
        <end position="239"/>
    </location>
</feature>
<evidence type="ECO:0000256" key="8">
    <source>
        <dbReference type="ARBA" id="ARBA00022884"/>
    </source>
</evidence>
<evidence type="ECO:0000256" key="11">
    <source>
        <dbReference type="ARBA" id="ARBA00022932"/>
    </source>
</evidence>
<feature type="domain" description="Integrase catalytic" evidence="17">
    <location>
        <begin position="1"/>
        <end position="141"/>
    </location>
</feature>
<proteinExistence type="predicted"/>
<keyword evidence="12" id="KW-0233">DNA recombination</keyword>
<sequence length="730" mass="82227">MLIIDGATSYRKLHFLTSKSADSTLTAFKEFHREAERQTGETLKEVRLDMGREWYNELWSTYIKEHGIVLNFATPYAHQQNGKAERSMRTLLDMARTLLADSGLPQKYWADAVQTAAYVRNLTPTSGDPTNIPAQRWTSQRQDISHLRPFGSTAYAHIPVEVHSSKLSPRSVKLTLIGYYGHTAYKLMDRTTGAVYKSREVIFEEARPHLSTDIITTFSGDDSRSSNRQEIAPRPLPINTLHGADNSTTMITPLAVPAPTQGGTASATGDKALDVTEGVKEPPLVLRRSQRESKPSQRMKESLEYLQRPEAHATESITEDSRVPKNHHEAMRRPDLWLEPMMKELNVMTEKQVFRLVPRPTGRNIVKSRWVFANKYDEAGTVVSRKARLVAKGFTQVIGEDYDETYASVARLESVRMVCAIAASRGLRLWQVDFVSAFLNSENSFEVYMEQPPGFEEGGDHVWLLLKTLYGTMQGAHDWAQTLDRTYAGHGYYISKADPQVRSKVEGDEFTLTSTWTDDVLGASSTTDGEAKAKDELGRSYEIKDLGEAKFILGMRIERGRNGNVRLSQRAYCERIIERFKQLDLKPRSTPLPVGVTLSIEGSPDSDEEKADMKNVPYREVLGSLMWLQVATRPDLSYAVNILSRFANNPGRSHWDAMKHTLGYIKGTMDYGITYYRDATIKPFGYVDSDFAGDINSRRSTEGHVFFVAGGPISWASRRQDTASGKMHFS</sequence>
<dbReference type="GO" id="GO:0004519">
    <property type="term" value="F:endonuclease activity"/>
    <property type="evidence" value="ECO:0007669"/>
    <property type="project" value="UniProtKB-KW"/>
</dbReference>
<keyword evidence="7" id="KW-0460">Magnesium</keyword>
<evidence type="ECO:0000313" key="18">
    <source>
        <dbReference type="EMBL" id="KAF7768677.1"/>
    </source>
</evidence>
<evidence type="ECO:0000256" key="2">
    <source>
        <dbReference type="ARBA" id="ARBA00022695"/>
    </source>
</evidence>
<evidence type="ECO:0000256" key="15">
    <source>
        <dbReference type="ARBA" id="ARBA00049244"/>
    </source>
</evidence>
<dbReference type="Gene3D" id="3.30.420.10">
    <property type="entry name" value="Ribonuclease H-like superfamily/Ribonuclease H"/>
    <property type="match status" value="1"/>
</dbReference>
<evidence type="ECO:0000259" key="17">
    <source>
        <dbReference type="PROSITE" id="PS50994"/>
    </source>
</evidence>
<dbReference type="GO" id="GO:0016787">
    <property type="term" value="F:hydrolase activity"/>
    <property type="evidence" value="ECO:0007669"/>
    <property type="project" value="UniProtKB-KW"/>
</dbReference>
<reference evidence="18 19" key="1">
    <citation type="journal article" name="Sci. Rep.">
        <title>Telomere-to-telomere assembled and centromere annotated genomes of the two main subspecies of the button mushroom Agaricus bisporus reveal especially polymorphic chromosome ends.</title>
        <authorList>
            <person name="Sonnenberg A.S.M."/>
            <person name="Sedaghat-Telgerd N."/>
            <person name="Lavrijssen B."/>
            <person name="Ohm R.A."/>
            <person name="Hendrickx P.M."/>
            <person name="Scholtmeijer K."/>
            <person name="Baars J.J.P."/>
            <person name="van Peer A."/>
        </authorList>
    </citation>
    <scope>NUCLEOTIDE SEQUENCE [LARGE SCALE GENOMIC DNA]</scope>
    <source>
        <strain evidence="18 19">H119_p4</strain>
    </source>
</reference>
<dbReference type="EMBL" id="JABXXO010000010">
    <property type="protein sequence ID" value="KAF7768677.1"/>
    <property type="molecule type" value="Genomic_DNA"/>
</dbReference>
<keyword evidence="3" id="KW-0540">Nuclease</keyword>
<protein>
    <recommendedName>
        <fullName evidence="17">Integrase catalytic domain-containing protein</fullName>
    </recommendedName>
</protein>
<evidence type="ECO:0000256" key="4">
    <source>
        <dbReference type="ARBA" id="ARBA00022723"/>
    </source>
</evidence>
<comment type="catalytic activity">
    <reaction evidence="15">
        <text>DNA(n) + a 2'-deoxyribonucleoside 5'-triphosphate = DNA(n+1) + diphosphate</text>
        <dbReference type="Rhea" id="RHEA:22508"/>
        <dbReference type="Rhea" id="RHEA-COMP:17339"/>
        <dbReference type="Rhea" id="RHEA-COMP:17340"/>
        <dbReference type="ChEBI" id="CHEBI:33019"/>
        <dbReference type="ChEBI" id="CHEBI:61560"/>
        <dbReference type="ChEBI" id="CHEBI:173112"/>
        <dbReference type="EC" id="2.7.7.7"/>
    </reaction>
</comment>
<evidence type="ECO:0000256" key="7">
    <source>
        <dbReference type="ARBA" id="ARBA00022842"/>
    </source>
</evidence>
<comment type="catalytic activity">
    <reaction evidence="14">
        <text>DNA(n) + a 2'-deoxyribonucleoside 5'-triphosphate = DNA(n+1) + diphosphate</text>
        <dbReference type="Rhea" id="RHEA:22508"/>
        <dbReference type="Rhea" id="RHEA-COMP:17339"/>
        <dbReference type="Rhea" id="RHEA-COMP:17340"/>
        <dbReference type="ChEBI" id="CHEBI:33019"/>
        <dbReference type="ChEBI" id="CHEBI:61560"/>
        <dbReference type="ChEBI" id="CHEBI:173112"/>
        <dbReference type="EC" id="2.7.7.49"/>
    </reaction>
</comment>
<keyword evidence="11" id="KW-0808">Transferase</keyword>
<name>A0A8H7C8G8_AGABI</name>
<evidence type="ECO:0000313" key="19">
    <source>
        <dbReference type="Proteomes" id="UP000629468"/>
    </source>
</evidence>
<dbReference type="InterPro" id="IPR057670">
    <property type="entry name" value="SH3_retrovirus"/>
</dbReference>
<dbReference type="InterPro" id="IPR036397">
    <property type="entry name" value="RNaseH_sf"/>
</dbReference>
<dbReference type="GO" id="GO:0003887">
    <property type="term" value="F:DNA-directed DNA polymerase activity"/>
    <property type="evidence" value="ECO:0007669"/>
    <property type="project" value="UniProtKB-KW"/>
</dbReference>
<dbReference type="GO" id="GO:0032196">
    <property type="term" value="P:transposition"/>
    <property type="evidence" value="ECO:0007669"/>
    <property type="project" value="UniProtKB-KW"/>
</dbReference>
<dbReference type="GO" id="GO:0003723">
    <property type="term" value="F:RNA binding"/>
    <property type="evidence" value="ECO:0007669"/>
    <property type="project" value="UniProtKB-KW"/>
</dbReference>
<keyword evidence="5" id="KW-0255">Endonuclease</keyword>
<dbReference type="GO" id="GO:0003964">
    <property type="term" value="F:RNA-directed DNA polymerase activity"/>
    <property type="evidence" value="ECO:0007669"/>
    <property type="project" value="UniProtKB-KW"/>
</dbReference>
<evidence type="ECO:0000256" key="14">
    <source>
        <dbReference type="ARBA" id="ARBA00048173"/>
    </source>
</evidence>
<keyword evidence="11" id="KW-0239">DNA-directed DNA polymerase</keyword>
<dbReference type="InterPro" id="IPR001584">
    <property type="entry name" value="Integrase_cat-core"/>
</dbReference>